<reference evidence="2 3" key="2">
    <citation type="journal article" date="2016" name="Infect. Immun.">
        <title>Helicobacter saguini, a Novel Helicobacter Isolated from Cotton-Top Tamarins with Ulcerative Colitis, Has Proinflammatory Properties and Induces Typhlocolitis and Dysplasia in Gnotobiotic IL-10-/- Mice.</title>
        <authorList>
            <person name="Shen Z."/>
            <person name="Mannion A."/>
            <person name="Whary M.T."/>
            <person name="Muthupalani S."/>
            <person name="Sheh A."/>
            <person name="Feng Y."/>
            <person name="Gong G."/>
            <person name="Vandamme P."/>
            <person name="Holcombe H.R."/>
            <person name="Paster B.J."/>
            <person name="Fox J.G."/>
        </authorList>
    </citation>
    <scope>NUCLEOTIDE SEQUENCE [LARGE SCALE GENOMIC DNA]</scope>
    <source>
        <strain evidence="2 3">MIT 97-6194</strain>
    </source>
</reference>
<dbReference type="Proteomes" id="UP000477070">
    <property type="component" value="Unassembled WGS sequence"/>
</dbReference>
<keyword evidence="3" id="KW-1185">Reference proteome</keyword>
<organism evidence="2 3">
    <name type="scientific">Helicobacter saguini</name>
    <dbReference type="NCBI Taxonomy" id="1548018"/>
    <lineage>
        <taxon>Bacteria</taxon>
        <taxon>Pseudomonadati</taxon>
        <taxon>Campylobacterota</taxon>
        <taxon>Epsilonproteobacteria</taxon>
        <taxon>Campylobacterales</taxon>
        <taxon>Helicobacteraceae</taxon>
        <taxon>Helicobacter</taxon>
    </lineage>
</organism>
<accession>A0A347VN79</accession>
<dbReference type="EMBL" id="QBIU01000001">
    <property type="protein sequence ID" value="MWV69807.1"/>
    <property type="molecule type" value="Genomic_DNA"/>
</dbReference>
<protein>
    <submittedName>
        <fullName evidence="2">Uncharacterized protein</fullName>
    </submittedName>
</protein>
<comment type="caution">
    <text evidence="2">The sequence shown here is derived from an EMBL/GenBank/DDBJ whole genome shotgun (WGS) entry which is preliminary data.</text>
</comment>
<gene>
    <name evidence="1" type="ORF">DCO61_07295</name>
    <name evidence="2" type="ORF">LS64_001975</name>
</gene>
<dbReference type="EMBL" id="JRMP02000002">
    <property type="protein sequence ID" value="TLD95644.1"/>
    <property type="molecule type" value="Genomic_DNA"/>
</dbReference>
<dbReference type="AlphaFoldDB" id="A0A347VN79"/>
<reference evidence="2" key="3">
    <citation type="submission" date="2018-04" db="EMBL/GenBank/DDBJ databases">
        <authorList>
            <person name="Sheh A."/>
            <person name="Shen Z."/>
            <person name="Mannion A.J."/>
            <person name="Fox J.G."/>
        </authorList>
    </citation>
    <scope>NUCLEOTIDE SEQUENCE</scope>
    <source>
        <strain evidence="2">MIT 97-6194</strain>
    </source>
</reference>
<reference evidence="2 3" key="1">
    <citation type="journal article" date="2014" name="Genome Announc.">
        <title>Draft genome sequences of eight enterohepatic helicobacter species isolated from both laboratory and wild rodents.</title>
        <authorList>
            <person name="Sheh A."/>
            <person name="Shen Z."/>
            <person name="Fox J.G."/>
        </authorList>
    </citation>
    <scope>NUCLEOTIDE SEQUENCE [LARGE SCALE GENOMIC DNA]</scope>
    <source>
        <strain evidence="2 3">MIT 97-6194</strain>
    </source>
</reference>
<evidence type="ECO:0000313" key="2">
    <source>
        <dbReference type="EMBL" id="TLD95644.1"/>
    </source>
</evidence>
<name>A0A347VN79_9HELI</name>
<sequence length="304" mass="33258">MKIVLVNSLFKRSLILILVACSLFNIVFAKVGAKDASKSFIQGFLESTHTQDVRYNCDGDDRKATCSIPSIDINGLKFKDVKVTSVIDSKNANFVFSANIASFPTNDVDLKDFAIKKVNCKTDSKLQGTSISSKTNCVVNADAYTLKVDLLADIISNTFLNKEIGDILDSNKDKNATSNYKILAKESAIHLYGPKLGDKIYTYMKKTTPELTKEQFNTQVNVAVTSLPMMLAQNGNATPDTLANISSLSIALGSVITGKKQGVSLTLRRKNTTPVEFDTFIKNLGDLNGLTQILKDYDVIVSTR</sequence>
<dbReference type="RefSeq" id="WP_034571007.1">
    <property type="nucleotide sequence ID" value="NZ_JRMP02000002.1"/>
</dbReference>
<evidence type="ECO:0000313" key="4">
    <source>
        <dbReference type="Proteomes" id="UP000477070"/>
    </source>
</evidence>
<reference evidence="1 4" key="4">
    <citation type="submission" date="2019-12" db="EMBL/GenBank/DDBJ databases">
        <title>Multi-Generational Helicobacter saguini Isolates.</title>
        <authorList>
            <person name="Mannion A."/>
            <person name="Shen Z."/>
            <person name="Fox J.G."/>
        </authorList>
    </citation>
    <scope>NUCLEOTIDE SEQUENCE [LARGE SCALE GENOMIC DNA]</scope>
    <source>
        <strain evidence="1">16-048</strain>
        <strain evidence="4">16-048 (F4)</strain>
    </source>
</reference>
<evidence type="ECO:0000313" key="3">
    <source>
        <dbReference type="Proteomes" id="UP000029714"/>
    </source>
</evidence>
<evidence type="ECO:0000313" key="1">
    <source>
        <dbReference type="EMBL" id="MWV69807.1"/>
    </source>
</evidence>
<proteinExistence type="predicted"/>
<dbReference type="Proteomes" id="UP000029714">
    <property type="component" value="Unassembled WGS sequence"/>
</dbReference>